<accession>A0ACA9YB75</accession>
<gene>
    <name evidence="1" type="ORF">CLIB1444_07S04500</name>
</gene>
<evidence type="ECO:0000313" key="1">
    <source>
        <dbReference type="EMBL" id="CAH6721879.1"/>
    </source>
</evidence>
<comment type="caution">
    <text evidence="1">The sequence shown here is derived from an EMBL/GenBank/DDBJ whole genome shotgun (WGS) entry which is preliminary data.</text>
</comment>
<protein>
    <submittedName>
        <fullName evidence="1">DNA repair protein Rad50p</fullName>
    </submittedName>
</protein>
<organism evidence="1 2">
    <name type="scientific">[Candida] jaroonii</name>
    <dbReference type="NCBI Taxonomy" id="467808"/>
    <lineage>
        <taxon>Eukaryota</taxon>
        <taxon>Fungi</taxon>
        <taxon>Dikarya</taxon>
        <taxon>Ascomycota</taxon>
        <taxon>Saccharomycotina</taxon>
        <taxon>Pichiomycetes</taxon>
        <taxon>Debaryomycetaceae</taxon>
        <taxon>Yamadazyma</taxon>
    </lineage>
</organism>
<keyword evidence="2" id="KW-1185">Reference proteome</keyword>
<dbReference type="Proteomes" id="UP001152531">
    <property type="component" value="Unassembled WGS sequence"/>
</dbReference>
<sequence>MSFISHLSITGIRSFGSDHPETIEFKSPLTLIWGVNGSGKTTIIECLKYATTGILPPNSKGGAFINDPVLQGKPSTNAQVKIGFKSVAGEAMVGTRTMKLDVKNGKHTFKTIEAQLGKIKDGKKTNVSGKGFDYDTEVASSLGVSKAILDNVIFCHQDESYWPLSEASVLKKKFDEIFQASQFTKVLETLKNINKEVISDSKLIQKSVEYLSNDKKRADLLRKESLELSDNVKDLENQRKKIKYERVEAEESLNEIFKTNQEFQAILSKFDQLSYTKQTLSQQCERLESSIEIYPDSLEELMTKLNNFSDTLDEYNEEIAKLNNSNKSLTNEITNKRSHLNELSKLEGSLNAKKQEYENNLSKFEEVTGQDLMTIDKSSFKSELENTVTTTEINLNYHRKESARQKSERMKIVDSLTELLSNQNNLKQIRLDMKIELTQKIKQLKEKINKSDSNEETLEFEQNELKSLQKKYNESNISDFVGKLDKDVKQNSEKLTNLEDEVDQLNKTIQEYNNQKEVMVRINYLREATEQKEASVSSNLSKVSKIIPVNRDNFQNTFHEEFNLVNTEYQKHKKIHDSNVNEKNSLEAQLTNQKSLKKDLENSFNVLETKILKVVPKSEIEEYDITIEDLEFNYHDALDSYNTYEASKQFKIKAIEIGKKSHNCFMCQRTFDQPSLSKFVTALEADISKSTDEYKKSLDASKKELDSYKSVSGDIVRYKTLGIELKQVDLKIEDIKSRFQKVNESVIESDLNFQESRDRLDEFESSKYLITEIQKDLNQISTNSQRIESLTKEIGGNPITESIDELNKLQNDKSSELKNLRNQISKDKELKYSKERELSKLEGAIKDKEIKIKNIESGLSDIKQYQTMIDEYQKQVAEVNDQISEITNKLTKVSEDKESEEQINKDLFKKLDTDEENLTKSYNDAKQRSQEITALIESIQYFENHDKSRIDGNVKDIEQANMDIQSLESLLDSNNEELKSFERKVNESSNFKSLIRDNIDYKNYTQDLAKVEQEIKDLNVGEAEEMKEKYLEQTEELNSVIANLNADDAGKLGEIRQIDERIKSLNSKLETDYKDVETNYHENWIDLQTHLLISNDIVTYSKSIDNAIMKYHSLKMTEINKILKDSWMRTYKNSDIDYIAIRSDPINQTKGKSYNYRVVMQKGLQEIDMRGRCSAGQRVLTSILIRLALAECFGSNCGIIALDEPTTNLDTANARSLAISLNQLIESRKSQKNFQLIIITHDMEFLSHMRGGNYINNFYQISKDDSLFSKIKSYPIEALDDFSHD</sequence>
<dbReference type="EMBL" id="CALSDN010000007">
    <property type="protein sequence ID" value="CAH6721879.1"/>
    <property type="molecule type" value="Genomic_DNA"/>
</dbReference>
<name>A0ACA9YB75_9ASCO</name>
<reference evidence="1" key="1">
    <citation type="submission" date="2022-06" db="EMBL/GenBank/DDBJ databases">
        <authorList>
            <person name="Legras J.-L."/>
            <person name="Devillers H."/>
            <person name="Grondin C."/>
        </authorList>
    </citation>
    <scope>NUCLEOTIDE SEQUENCE</scope>
    <source>
        <strain evidence="1">CLIB 1444</strain>
    </source>
</reference>
<proteinExistence type="predicted"/>
<evidence type="ECO:0000313" key="2">
    <source>
        <dbReference type="Proteomes" id="UP001152531"/>
    </source>
</evidence>